<dbReference type="PANTHER" id="PTHR48057">
    <property type="entry name" value="LEUCINE-RICH REPEAT SERINE/THREONINE-PROTEIN KINASE 1"/>
    <property type="match status" value="1"/>
</dbReference>
<keyword evidence="6" id="KW-0325">Glycoprotein</keyword>
<evidence type="ECO:0008006" key="12">
    <source>
        <dbReference type="Google" id="ProtNLM"/>
    </source>
</evidence>
<feature type="region of interest" description="Disordered" evidence="7">
    <location>
        <begin position="71"/>
        <end position="90"/>
    </location>
</feature>
<dbReference type="InterPro" id="IPR013210">
    <property type="entry name" value="LRR_N_plant-typ"/>
</dbReference>
<comment type="caution">
    <text evidence="10">The sequence shown here is derived from an EMBL/GenBank/DDBJ whole genome shotgun (WGS) entry which is preliminary data.</text>
</comment>
<feature type="compositionally biased region" description="Basic and acidic residues" evidence="7">
    <location>
        <begin position="18"/>
        <end position="32"/>
    </location>
</feature>
<evidence type="ECO:0000256" key="4">
    <source>
        <dbReference type="ARBA" id="ARBA00022737"/>
    </source>
</evidence>
<dbReference type="PANTHER" id="PTHR48057:SF7">
    <property type="entry name" value="LEUCINE-RICH REPEAT SERINE_THREONINE-PROTEIN KINASE 1"/>
    <property type="match status" value="1"/>
</dbReference>
<gene>
    <name evidence="10" type="ORF">OSB04_002513</name>
</gene>
<dbReference type="GO" id="GO:0016020">
    <property type="term" value="C:membrane"/>
    <property type="evidence" value="ECO:0007669"/>
    <property type="project" value="UniProtKB-SubCell"/>
</dbReference>
<protein>
    <recommendedName>
        <fullName evidence="12">Leucine-rich repeat-containing N-terminal plant-type domain-containing protein</fullName>
    </recommendedName>
</protein>
<organism evidence="10 11">
    <name type="scientific">Centaurea solstitialis</name>
    <name type="common">yellow star-thistle</name>
    <dbReference type="NCBI Taxonomy" id="347529"/>
    <lineage>
        <taxon>Eukaryota</taxon>
        <taxon>Viridiplantae</taxon>
        <taxon>Streptophyta</taxon>
        <taxon>Embryophyta</taxon>
        <taxon>Tracheophyta</taxon>
        <taxon>Spermatophyta</taxon>
        <taxon>Magnoliopsida</taxon>
        <taxon>eudicotyledons</taxon>
        <taxon>Gunneridae</taxon>
        <taxon>Pentapetalae</taxon>
        <taxon>asterids</taxon>
        <taxon>campanulids</taxon>
        <taxon>Asterales</taxon>
        <taxon>Asteraceae</taxon>
        <taxon>Carduoideae</taxon>
        <taxon>Cardueae</taxon>
        <taxon>Centaureinae</taxon>
        <taxon>Centaurea</taxon>
    </lineage>
</organism>
<feature type="region of interest" description="Disordered" evidence="7">
    <location>
        <begin position="1"/>
        <end position="50"/>
    </location>
</feature>
<dbReference type="CDD" id="cd09272">
    <property type="entry name" value="RNase_HI_RT_Ty1"/>
    <property type="match status" value="1"/>
</dbReference>
<dbReference type="SUPFAM" id="SSF52058">
    <property type="entry name" value="L domain-like"/>
    <property type="match status" value="1"/>
</dbReference>
<proteinExistence type="predicted"/>
<accession>A0AA38UAT2</accession>
<dbReference type="InterPro" id="IPR052595">
    <property type="entry name" value="LRRC69/RLP"/>
</dbReference>
<dbReference type="EMBL" id="JARYMX010000001">
    <property type="protein sequence ID" value="KAJ9566547.1"/>
    <property type="molecule type" value="Genomic_DNA"/>
</dbReference>
<feature type="domain" description="Reverse transcriptase Ty1/copia-type" evidence="8">
    <location>
        <begin position="95"/>
        <end position="161"/>
    </location>
</feature>
<comment type="subcellular location">
    <subcellularLocation>
        <location evidence="1">Membrane</location>
    </subcellularLocation>
</comment>
<evidence type="ECO:0000256" key="1">
    <source>
        <dbReference type="ARBA" id="ARBA00004370"/>
    </source>
</evidence>
<evidence type="ECO:0000256" key="7">
    <source>
        <dbReference type="SAM" id="MobiDB-lite"/>
    </source>
</evidence>
<dbReference type="Pfam" id="PF07727">
    <property type="entry name" value="RVT_2"/>
    <property type="match status" value="1"/>
</dbReference>
<reference evidence="10" key="1">
    <citation type="submission" date="2023-03" db="EMBL/GenBank/DDBJ databases">
        <title>Chromosome-scale reference genome and RAD-based genetic map of yellow starthistle (Centaurea solstitialis) reveal putative structural variation and QTLs associated with invader traits.</title>
        <authorList>
            <person name="Reatini B."/>
            <person name="Cang F.A."/>
            <person name="Jiang Q."/>
            <person name="Mckibben M.T.W."/>
            <person name="Barker M.S."/>
            <person name="Rieseberg L.H."/>
            <person name="Dlugosch K.M."/>
        </authorList>
    </citation>
    <scope>NUCLEOTIDE SEQUENCE</scope>
    <source>
        <strain evidence="10">CAN-66</strain>
        <tissue evidence="10">Leaf</tissue>
    </source>
</reference>
<keyword evidence="3" id="KW-0732">Signal</keyword>
<evidence type="ECO:0000256" key="6">
    <source>
        <dbReference type="ARBA" id="ARBA00023180"/>
    </source>
</evidence>
<dbReference type="InterPro" id="IPR001611">
    <property type="entry name" value="Leu-rich_rpt"/>
</dbReference>
<evidence type="ECO:0000259" key="8">
    <source>
        <dbReference type="Pfam" id="PF07727"/>
    </source>
</evidence>
<keyword evidence="4" id="KW-0677">Repeat</keyword>
<dbReference type="FunFam" id="3.80.10.10:FF:000041">
    <property type="entry name" value="LRR receptor-like serine/threonine-protein kinase ERECTA"/>
    <property type="match status" value="1"/>
</dbReference>
<evidence type="ECO:0000313" key="10">
    <source>
        <dbReference type="EMBL" id="KAJ9566547.1"/>
    </source>
</evidence>
<keyword evidence="2" id="KW-0433">Leucine-rich repeat</keyword>
<dbReference type="Gene3D" id="3.80.10.10">
    <property type="entry name" value="Ribonuclease Inhibitor"/>
    <property type="match status" value="2"/>
</dbReference>
<keyword evidence="5" id="KW-0472">Membrane</keyword>
<dbReference type="Proteomes" id="UP001172457">
    <property type="component" value="Chromosome 1"/>
</dbReference>
<sequence length="812" mass="90992">MAAQLCRSSLPQTAARATDSRCEQSQTDDAKNKQRPSSRAASRGLAPRAEASRPEQWLMVVAVIFPDTDQCGSGGRNRRRSTESKMDLGASGSTEKFMPLAMLKSIRILMAISAYFNYEIWQMDVNMEQKTAFLNGKLTEDIYMEQPEGFVHPKNPNKVYDILLIGNDVPTLQSVKSWLSKCFQMKDLGEAAYILGIKIYRNRSKRLIGLSQMLSKTQCPVSSQDQDKMKSVPYASAIGSIMYAMLCTRPDVAYSVSVTSRYQQNPGEPHWVAVKNILKYLRRTKDMFLVFGGSKDEISVNGYSDASFQTDIDDFRSQSGYVFTLNGGAISWKSLKQDTIADSTTEADVAQAKEPREHHKSRHVLRKYHLIREIIGRGDVRICKIPTEDNVADPLTKPLARVKHEAHANSIGMQYLDTRLDPRLGIGFYPLRLFVPPVPNRKSILSLYKDDKDLHTSDLTLKPFLSITTATIHTAATASSSPTKKNSRYFPAYFLHSPKNHHHLRLPECHQKTSPVYFYLSFSSSPPCILHLPNPPHNTQILLKIKTDLGRAKVFTNWNTNNPVCNFTGIVCSGENYVKEIDLSHQKLAGALDFDSICSSSLGSSLEKLSMGSNLLHGTITSHISNCTNLNYLDLSDKHFSGEFPEISSLTKLHFLKLNLSGFSGQFPWKSLQYLTNLTNLSLGDNPFELTPFPLEILNLEKLQNLFLSNSSIQGTIPEAIGNLLSLQTLELSHNYLVGEIPDTITKLNNLQGLELYNNELNGSFPVGMDLMRQSRKGNIVVVQAKMLYCGLTNPIAQLKMETWLNLIERLT</sequence>
<dbReference type="Pfam" id="PF08263">
    <property type="entry name" value="LRRNT_2"/>
    <property type="match status" value="1"/>
</dbReference>
<feature type="compositionally biased region" description="Polar residues" evidence="7">
    <location>
        <begin position="1"/>
        <end position="12"/>
    </location>
</feature>
<dbReference type="InterPro" id="IPR032675">
    <property type="entry name" value="LRR_dom_sf"/>
</dbReference>
<dbReference type="InterPro" id="IPR013103">
    <property type="entry name" value="RVT_2"/>
</dbReference>
<dbReference type="Pfam" id="PF13855">
    <property type="entry name" value="LRR_8"/>
    <property type="match status" value="1"/>
</dbReference>
<feature type="domain" description="Leucine-rich repeat-containing N-terminal plant-type" evidence="9">
    <location>
        <begin position="539"/>
        <end position="573"/>
    </location>
</feature>
<evidence type="ECO:0000259" key="9">
    <source>
        <dbReference type="Pfam" id="PF08263"/>
    </source>
</evidence>
<dbReference type="AlphaFoldDB" id="A0AA38UAT2"/>
<evidence type="ECO:0000256" key="3">
    <source>
        <dbReference type="ARBA" id="ARBA00022729"/>
    </source>
</evidence>
<evidence type="ECO:0000256" key="5">
    <source>
        <dbReference type="ARBA" id="ARBA00023136"/>
    </source>
</evidence>
<name>A0AA38UAT2_9ASTR</name>
<keyword evidence="11" id="KW-1185">Reference proteome</keyword>
<evidence type="ECO:0000313" key="11">
    <source>
        <dbReference type="Proteomes" id="UP001172457"/>
    </source>
</evidence>
<evidence type="ECO:0000256" key="2">
    <source>
        <dbReference type="ARBA" id="ARBA00022614"/>
    </source>
</evidence>